<sequence length="417" mass="43459">MVPNSPLSRRAVLGVGGTVAAGGLAGSVLATTGDAQSVQPGESTFSDWPLERYDPAGTGYNPDVSGPGESVQVKWRTELNDFRGGRASPILVDDTLYAVGAGVAALDARDGTVQYAVEGSYLSGPGVVPAEAYRSKTLVVAGSQGYVGLNSRGGATLLGRRFGFERWHQGGEPPSRFTIGALPTASPPVVADGVVYVADAVTDRLAALDPSSGRERWHTEVGHENASGQPGRPAVHDGTVYVGWWPQGAGAYDAQTGVQLWQQEVDGDIVFSPTAMDDRVLFPDPEGVTALDPADGSELWRFDHAGNVTDDGAVAVADGTLFVVSDTEDRSLHAVDVTTGEERWRVPDVAREATPVVADGVVYLAADGFDVVAVDAGDGTVHWRFETENGAGTPAVSDGVLFVSGGYESVYALEAGR</sequence>
<dbReference type="AlphaFoldDB" id="A0A1G9VHD0"/>
<dbReference type="PANTHER" id="PTHR34512:SF30">
    <property type="entry name" value="OUTER MEMBRANE PROTEIN ASSEMBLY FACTOR BAMB"/>
    <property type="match status" value="1"/>
</dbReference>
<dbReference type="SUPFAM" id="SSF50998">
    <property type="entry name" value="Quinoprotein alcohol dehydrogenase-like"/>
    <property type="match status" value="2"/>
</dbReference>
<organism evidence="3 4">
    <name type="scientific">Halogranum gelatinilyticum</name>
    <dbReference type="NCBI Taxonomy" id="660521"/>
    <lineage>
        <taxon>Archaea</taxon>
        <taxon>Methanobacteriati</taxon>
        <taxon>Methanobacteriota</taxon>
        <taxon>Stenosarchaea group</taxon>
        <taxon>Halobacteria</taxon>
        <taxon>Halobacteriales</taxon>
        <taxon>Haloferacaceae</taxon>
    </lineage>
</organism>
<dbReference type="Gene3D" id="2.130.10.10">
    <property type="entry name" value="YVTN repeat-like/Quinoprotein amine dehydrogenase"/>
    <property type="match status" value="2"/>
</dbReference>
<accession>A0A1G9VHD0</accession>
<dbReference type="PROSITE" id="PS51318">
    <property type="entry name" value="TAT"/>
    <property type="match status" value="1"/>
</dbReference>
<evidence type="ECO:0000313" key="4">
    <source>
        <dbReference type="Proteomes" id="UP000199451"/>
    </source>
</evidence>
<evidence type="ECO:0000313" key="3">
    <source>
        <dbReference type="EMBL" id="SDM71549.1"/>
    </source>
</evidence>
<dbReference type="PANTHER" id="PTHR34512">
    <property type="entry name" value="CELL SURFACE PROTEIN"/>
    <property type="match status" value="1"/>
</dbReference>
<dbReference type="RefSeq" id="WP_170830625.1">
    <property type="nucleotide sequence ID" value="NZ_FNHL01000003.1"/>
</dbReference>
<dbReference type="Proteomes" id="UP000199451">
    <property type="component" value="Unassembled WGS sequence"/>
</dbReference>
<name>A0A1G9VHD0_9EURY</name>
<dbReference type="InterPro" id="IPR011047">
    <property type="entry name" value="Quinoprotein_ADH-like_sf"/>
</dbReference>
<proteinExistence type="predicted"/>
<feature type="compositionally biased region" description="Polar residues" evidence="1">
    <location>
        <begin position="35"/>
        <end position="46"/>
    </location>
</feature>
<dbReference type="InterPro" id="IPR002372">
    <property type="entry name" value="PQQ_rpt_dom"/>
</dbReference>
<dbReference type="OrthoDB" id="8638at2157"/>
<feature type="compositionally biased region" description="Basic and acidic residues" evidence="1">
    <location>
        <begin position="212"/>
        <end position="223"/>
    </location>
</feature>
<dbReference type="SMART" id="SM00564">
    <property type="entry name" value="PQQ"/>
    <property type="match status" value="6"/>
</dbReference>
<dbReference type="InterPro" id="IPR018391">
    <property type="entry name" value="PQQ_b-propeller_rpt"/>
</dbReference>
<dbReference type="Pfam" id="PF13360">
    <property type="entry name" value="PQQ_2"/>
    <property type="match status" value="2"/>
</dbReference>
<dbReference type="STRING" id="660521.SAMN04487949_2381"/>
<feature type="region of interest" description="Disordered" evidence="1">
    <location>
        <begin position="35"/>
        <end position="69"/>
    </location>
</feature>
<dbReference type="InterPro" id="IPR006311">
    <property type="entry name" value="TAT_signal"/>
</dbReference>
<protein>
    <submittedName>
        <fullName evidence="3">Outer membrane protein assembly factor BamB, contains PQQ-like beta-propeller repeat</fullName>
    </submittedName>
</protein>
<evidence type="ECO:0000256" key="1">
    <source>
        <dbReference type="SAM" id="MobiDB-lite"/>
    </source>
</evidence>
<feature type="domain" description="Pyrrolo-quinoline quinone repeat" evidence="2">
    <location>
        <begin position="165"/>
        <end position="265"/>
    </location>
</feature>
<gene>
    <name evidence="3" type="ORF">SAMN04487949_2381</name>
</gene>
<dbReference type="EMBL" id="FNHL01000003">
    <property type="protein sequence ID" value="SDM71549.1"/>
    <property type="molecule type" value="Genomic_DNA"/>
</dbReference>
<dbReference type="Gene3D" id="2.140.10.10">
    <property type="entry name" value="Quinoprotein alcohol dehydrogenase-like superfamily"/>
    <property type="match status" value="1"/>
</dbReference>
<reference evidence="4" key="1">
    <citation type="submission" date="2016-10" db="EMBL/GenBank/DDBJ databases">
        <authorList>
            <person name="Varghese N."/>
            <person name="Submissions S."/>
        </authorList>
    </citation>
    <scope>NUCLEOTIDE SEQUENCE [LARGE SCALE GENOMIC DNA]</scope>
    <source>
        <strain evidence="4">CGMCC 1.10119</strain>
    </source>
</reference>
<keyword evidence="4" id="KW-1185">Reference proteome</keyword>
<evidence type="ECO:0000259" key="2">
    <source>
        <dbReference type="Pfam" id="PF13360"/>
    </source>
</evidence>
<dbReference type="InterPro" id="IPR015943">
    <property type="entry name" value="WD40/YVTN_repeat-like_dom_sf"/>
</dbReference>
<feature type="domain" description="Pyrrolo-quinoline quinone repeat" evidence="2">
    <location>
        <begin position="287"/>
        <end position="414"/>
    </location>
</feature>
<feature type="region of interest" description="Disordered" evidence="1">
    <location>
        <begin position="210"/>
        <end position="233"/>
    </location>
</feature>